<dbReference type="Pfam" id="PF25973">
    <property type="entry name" value="BSH_CzcB"/>
    <property type="match status" value="2"/>
</dbReference>
<name>A0A517TSI2_9BACT</name>
<evidence type="ECO:0000256" key="3">
    <source>
        <dbReference type="SAM" id="SignalP"/>
    </source>
</evidence>
<dbReference type="InterPro" id="IPR006143">
    <property type="entry name" value="RND_pump_MFP"/>
</dbReference>
<feature type="domain" description="CzcB-like barrel-sandwich hybrid" evidence="5">
    <location>
        <begin position="438"/>
        <end position="584"/>
    </location>
</feature>
<dbReference type="PANTHER" id="PTHR30097">
    <property type="entry name" value="CATION EFFLUX SYSTEM PROTEIN CUSB"/>
    <property type="match status" value="1"/>
</dbReference>
<dbReference type="Gene3D" id="2.40.420.20">
    <property type="match status" value="2"/>
</dbReference>
<dbReference type="Gene3D" id="2.40.30.170">
    <property type="match status" value="2"/>
</dbReference>
<feature type="domain" description="CzcB-like barrel-sandwich hybrid" evidence="5">
    <location>
        <begin position="85"/>
        <end position="231"/>
    </location>
</feature>
<feature type="chain" id="PRO_5021987953" evidence="3">
    <location>
        <begin position="24"/>
        <end position="738"/>
    </location>
</feature>
<dbReference type="GO" id="GO:0060003">
    <property type="term" value="P:copper ion export"/>
    <property type="evidence" value="ECO:0007669"/>
    <property type="project" value="TreeGrafter"/>
</dbReference>
<evidence type="ECO:0000259" key="4">
    <source>
        <dbReference type="Pfam" id="PF25954"/>
    </source>
</evidence>
<dbReference type="GO" id="GO:0030313">
    <property type="term" value="C:cell envelope"/>
    <property type="evidence" value="ECO:0007669"/>
    <property type="project" value="TreeGrafter"/>
</dbReference>
<dbReference type="NCBIfam" id="TIGR01730">
    <property type="entry name" value="RND_mfp"/>
    <property type="match status" value="2"/>
</dbReference>
<feature type="signal peptide" evidence="3">
    <location>
        <begin position="1"/>
        <end position="23"/>
    </location>
</feature>
<dbReference type="Gene3D" id="2.40.50.100">
    <property type="match status" value="2"/>
</dbReference>
<dbReference type="SUPFAM" id="SSF111369">
    <property type="entry name" value="HlyD-like secretion proteins"/>
    <property type="match status" value="2"/>
</dbReference>
<accession>A0A517TSI2</accession>
<organism evidence="7 8">
    <name type="scientific">Lacipirellula limnantheis</name>
    <dbReference type="NCBI Taxonomy" id="2528024"/>
    <lineage>
        <taxon>Bacteria</taxon>
        <taxon>Pseudomonadati</taxon>
        <taxon>Planctomycetota</taxon>
        <taxon>Planctomycetia</taxon>
        <taxon>Pirellulales</taxon>
        <taxon>Lacipirellulaceae</taxon>
        <taxon>Lacipirellula</taxon>
    </lineage>
</organism>
<dbReference type="AlphaFoldDB" id="A0A517TSI2"/>
<keyword evidence="8" id="KW-1185">Reference proteome</keyword>
<reference evidence="7 8" key="1">
    <citation type="submission" date="2019-02" db="EMBL/GenBank/DDBJ databases">
        <title>Deep-cultivation of Planctomycetes and their phenomic and genomic characterization uncovers novel biology.</title>
        <authorList>
            <person name="Wiegand S."/>
            <person name="Jogler M."/>
            <person name="Boedeker C."/>
            <person name="Pinto D."/>
            <person name="Vollmers J."/>
            <person name="Rivas-Marin E."/>
            <person name="Kohn T."/>
            <person name="Peeters S.H."/>
            <person name="Heuer A."/>
            <person name="Rast P."/>
            <person name="Oberbeckmann S."/>
            <person name="Bunk B."/>
            <person name="Jeske O."/>
            <person name="Meyerdierks A."/>
            <person name="Storesund J.E."/>
            <person name="Kallscheuer N."/>
            <person name="Luecker S."/>
            <person name="Lage O.M."/>
            <person name="Pohl T."/>
            <person name="Merkel B.J."/>
            <person name="Hornburger P."/>
            <person name="Mueller R.-W."/>
            <person name="Bruemmer F."/>
            <person name="Labrenz M."/>
            <person name="Spormann A.M."/>
            <person name="Op den Camp H."/>
            <person name="Overmann J."/>
            <person name="Amann R."/>
            <person name="Jetten M.S.M."/>
            <person name="Mascher T."/>
            <person name="Medema M.H."/>
            <person name="Devos D.P."/>
            <person name="Kaster A.-K."/>
            <person name="Ovreas L."/>
            <person name="Rohde M."/>
            <person name="Galperin M.Y."/>
            <person name="Jogler C."/>
        </authorList>
    </citation>
    <scope>NUCLEOTIDE SEQUENCE [LARGE SCALE GENOMIC DNA]</scope>
    <source>
        <strain evidence="7 8">I41</strain>
    </source>
</reference>
<evidence type="ECO:0000256" key="1">
    <source>
        <dbReference type="ARBA" id="ARBA00009477"/>
    </source>
</evidence>
<proteinExistence type="inferred from homology"/>
<feature type="domain" description="CusB-like beta-barrel" evidence="4">
    <location>
        <begin position="240"/>
        <end position="312"/>
    </location>
</feature>
<keyword evidence="2" id="KW-0813">Transport</keyword>
<dbReference type="GO" id="GO:0022857">
    <property type="term" value="F:transmembrane transporter activity"/>
    <property type="evidence" value="ECO:0007669"/>
    <property type="project" value="InterPro"/>
</dbReference>
<feature type="domain" description="YknX-like C-terminal permuted SH3-like" evidence="6">
    <location>
        <begin position="669"/>
        <end position="731"/>
    </location>
</feature>
<dbReference type="Pfam" id="PF25989">
    <property type="entry name" value="YknX_C"/>
    <property type="match status" value="1"/>
</dbReference>
<dbReference type="RefSeq" id="WP_145430501.1">
    <property type="nucleotide sequence ID" value="NZ_CP036339.1"/>
</dbReference>
<dbReference type="OrthoDB" id="253645at2"/>
<evidence type="ECO:0000259" key="6">
    <source>
        <dbReference type="Pfam" id="PF25989"/>
    </source>
</evidence>
<dbReference type="InterPro" id="IPR058792">
    <property type="entry name" value="Beta-barrel_RND_2"/>
</dbReference>
<dbReference type="EMBL" id="CP036339">
    <property type="protein sequence ID" value="QDT71319.1"/>
    <property type="molecule type" value="Genomic_DNA"/>
</dbReference>
<dbReference type="KEGG" id="llh:I41_04760"/>
<dbReference type="PANTHER" id="PTHR30097:SF4">
    <property type="entry name" value="SLR6042 PROTEIN"/>
    <property type="match status" value="1"/>
</dbReference>
<dbReference type="InterPro" id="IPR051909">
    <property type="entry name" value="MFP_Cation_Efflux"/>
</dbReference>
<comment type="similarity">
    <text evidence="1">Belongs to the membrane fusion protein (MFP) (TC 8.A.1) family.</text>
</comment>
<keyword evidence="3" id="KW-0732">Signal</keyword>
<protein>
    <submittedName>
        <fullName evidence="7">Cobalt-zinc-cadmium resistance protein CzcB</fullName>
    </submittedName>
</protein>
<evidence type="ECO:0000259" key="5">
    <source>
        <dbReference type="Pfam" id="PF25973"/>
    </source>
</evidence>
<dbReference type="Proteomes" id="UP000317909">
    <property type="component" value="Chromosome"/>
</dbReference>
<dbReference type="InterPro" id="IPR058637">
    <property type="entry name" value="YknX-like_C"/>
</dbReference>
<dbReference type="GO" id="GO:0016020">
    <property type="term" value="C:membrane"/>
    <property type="evidence" value="ECO:0007669"/>
    <property type="project" value="InterPro"/>
</dbReference>
<evidence type="ECO:0000313" key="7">
    <source>
        <dbReference type="EMBL" id="QDT71319.1"/>
    </source>
</evidence>
<gene>
    <name evidence="7" type="primary">czcB</name>
    <name evidence="7" type="ORF">I41_04760</name>
</gene>
<dbReference type="InterPro" id="IPR058647">
    <property type="entry name" value="BSH_CzcB-like"/>
</dbReference>
<dbReference type="Pfam" id="PF25954">
    <property type="entry name" value="Beta-barrel_RND_2"/>
    <property type="match status" value="1"/>
</dbReference>
<dbReference type="GO" id="GO:0015679">
    <property type="term" value="P:plasma membrane copper ion transport"/>
    <property type="evidence" value="ECO:0007669"/>
    <property type="project" value="TreeGrafter"/>
</dbReference>
<evidence type="ECO:0000313" key="8">
    <source>
        <dbReference type="Proteomes" id="UP000317909"/>
    </source>
</evidence>
<sequence length="738" mass="80409" precursor="true">MQPFRYLVIGAASIALCSRAAVAHEGHAPLPAKGVQIDVEKGLATLSADAREALGVTTAEVVAGVVPERVMAYARIAVPWQRHHFVTSTVAGRIASLHAKPGQEVSRGQLLAEVQSPALDVLQTELLAAVNNYALSNATLERTTRLAQADVVAGRDLTEAISINRRNQYALEIARSKLRSIGFSAEQLEAAASRGETVRALPIYSPNDGVIIHSDLMVGKVVRPTEHLFEVINLGEVDLLIDVLEADLHRVHSGQSVEFVSTTYPEKVFRGAVSIKEPYIDDTTHVGRIWVRLKNDDAQAKLLPGMYGQAQLIVSDDAERPLIPDASLLTNGTEQYVLVEAAATARASEFIKRDVHVGLRGDGRVEILSGEVYPGDQVVTTGAHVLSNFFVQGVLRLSPEAALNMGLEVAAAELRSVDDVIEVDGAVDLPPEKRAVASSQLAGTIQNILIDRGQTVAAGDVIARVASVEFQETQLQLLKAYFEADLLSDQLSRYRKLETNQIVSQSKRLQAEADYNDAVFRRDAAKRTLLTIGLTEEQLQSLIQDQQLIDYLPVRAPISGVVVGFEKALGQAIDAEEPLFEIHDLSNVWVRAHLSERDLAKIELGTPARVRLLAQPRFVGEGHVVRSSGIVGVNDRTLAVWVELDNKPAEAFRNMLTRISFPRSQSAPVVAVPLDAIVRQGTQHYVFIEQPDGVFVRRHVSLGRRDDSFVEIKSGIAAEDRVAVRGADKLQTAYASIR</sequence>
<evidence type="ECO:0000256" key="2">
    <source>
        <dbReference type="ARBA" id="ARBA00022448"/>
    </source>
</evidence>